<proteinExistence type="predicted"/>
<dbReference type="EMBL" id="BAABHS010000010">
    <property type="protein sequence ID" value="GAA4965188.1"/>
    <property type="molecule type" value="Genomic_DNA"/>
</dbReference>
<dbReference type="InterPro" id="IPR030395">
    <property type="entry name" value="GP_PDE_dom"/>
</dbReference>
<dbReference type="Pfam" id="PF03009">
    <property type="entry name" value="GDPD"/>
    <property type="match status" value="1"/>
</dbReference>
<dbReference type="RefSeq" id="WP_345676131.1">
    <property type="nucleotide sequence ID" value="NZ_BAABHS010000010.1"/>
</dbReference>
<name>A0ABP9HA25_9ACTN</name>
<dbReference type="Proteomes" id="UP001500466">
    <property type="component" value="Unassembled WGS sequence"/>
</dbReference>
<reference evidence="3" key="1">
    <citation type="journal article" date="2019" name="Int. J. Syst. Evol. Microbiol.">
        <title>The Global Catalogue of Microorganisms (GCM) 10K type strain sequencing project: providing services to taxonomists for standard genome sequencing and annotation.</title>
        <authorList>
            <consortium name="The Broad Institute Genomics Platform"/>
            <consortium name="The Broad Institute Genome Sequencing Center for Infectious Disease"/>
            <person name="Wu L."/>
            <person name="Ma J."/>
        </authorList>
    </citation>
    <scope>NUCLEOTIDE SEQUENCE [LARGE SCALE GENOMIC DNA]</scope>
    <source>
        <strain evidence="3">JCM 17986</strain>
    </source>
</reference>
<gene>
    <name evidence="2" type="ORF">GCM10023205_31870</name>
</gene>
<comment type="caution">
    <text evidence="2">The sequence shown here is derived from an EMBL/GenBank/DDBJ whole genome shotgun (WGS) entry which is preliminary data.</text>
</comment>
<dbReference type="PANTHER" id="PTHR46211:SF1">
    <property type="entry name" value="GLYCEROPHOSPHODIESTER PHOSPHODIESTERASE, CYTOPLASMIC"/>
    <property type="match status" value="1"/>
</dbReference>
<dbReference type="Gene3D" id="3.20.20.190">
    <property type="entry name" value="Phosphatidylinositol (PI) phosphodiesterase"/>
    <property type="match status" value="1"/>
</dbReference>
<accession>A0ABP9HA25</accession>
<dbReference type="PANTHER" id="PTHR46211">
    <property type="entry name" value="GLYCEROPHOSPHORYL DIESTER PHOSPHODIESTERASE"/>
    <property type="match status" value="1"/>
</dbReference>
<dbReference type="CDD" id="cd08556">
    <property type="entry name" value="GDPD"/>
    <property type="match status" value="1"/>
</dbReference>
<feature type="domain" description="GP-PDE" evidence="1">
    <location>
        <begin position="2"/>
        <end position="225"/>
    </location>
</feature>
<sequence>MVVKIAHRGDPGRIRENTLPSLASAIDAGGDWVEIDVKLTRDGVPVLLHDHTLERLWGVDRPIGAVAHAELDGVGGDDGLRIPTLREALELVVSRGVKVMVDIPGVAEARAAAREAHDLGCLADVVFAGNLGGLADVRQRVPEAVIAMSWSTPRLPKPELLHRIRPAYLNPRHLYASRRMIRKMRERGIALSVWTVDNPRRMAKLAAMGVDAIITNDIRALVGVTEGRPADRG</sequence>
<keyword evidence="3" id="KW-1185">Reference proteome</keyword>
<evidence type="ECO:0000313" key="3">
    <source>
        <dbReference type="Proteomes" id="UP001500466"/>
    </source>
</evidence>
<dbReference type="SUPFAM" id="SSF51695">
    <property type="entry name" value="PLC-like phosphodiesterases"/>
    <property type="match status" value="1"/>
</dbReference>
<protein>
    <submittedName>
        <fullName evidence="2">Glycerophosphodiester phosphodiesterase</fullName>
    </submittedName>
</protein>
<organism evidence="2 3">
    <name type="scientific">Yinghuangia aomiensis</name>
    <dbReference type="NCBI Taxonomy" id="676205"/>
    <lineage>
        <taxon>Bacteria</taxon>
        <taxon>Bacillati</taxon>
        <taxon>Actinomycetota</taxon>
        <taxon>Actinomycetes</taxon>
        <taxon>Kitasatosporales</taxon>
        <taxon>Streptomycetaceae</taxon>
        <taxon>Yinghuangia</taxon>
    </lineage>
</organism>
<dbReference type="PROSITE" id="PS51704">
    <property type="entry name" value="GP_PDE"/>
    <property type="match status" value="1"/>
</dbReference>
<evidence type="ECO:0000313" key="2">
    <source>
        <dbReference type="EMBL" id="GAA4965188.1"/>
    </source>
</evidence>
<dbReference type="InterPro" id="IPR017946">
    <property type="entry name" value="PLC-like_Pdiesterase_TIM-brl"/>
</dbReference>
<evidence type="ECO:0000259" key="1">
    <source>
        <dbReference type="PROSITE" id="PS51704"/>
    </source>
</evidence>